<keyword evidence="6" id="KW-1185">Reference proteome</keyword>
<dbReference type="NCBIfam" id="TIGR00229">
    <property type="entry name" value="sensory_box"/>
    <property type="match status" value="1"/>
</dbReference>
<evidence type="ECO:0000259" key="4">
    <source>
        <dbReference type="PROSITE" id="PS50112"/>
    </source>
</evidence>
<keyword evidence="2" id="KW-0175">Coiled coil</keyword>
<dbReference type="InterPro" id="IPR013656">
    <property type="entry name" value="PAS_4"/>
</dbReference>
<proteinExistence type="predicted"/>
<name>A0A0E9LVE0_9BACT</name>
<protein>
    <submittedName>
        <fullName evidence="5">Diguanylate cyclase/phosphodiesterase</fullName>
    </submittedName>
</protein>
<dbReference type="InterPro" id="IPR035965">
    <property type="entry name" value="PAS-like_dom_sf"/>
</dbReference>
<feature type="domain" description="PAS" evidence="4">
    <location>
        <begin position="289"/>
        <end position="359"/>
    </location>
</feature>
<feature type="coiled-coil region" evidence="2">
    <location>
        <begin position="265"/>
        <end position="292"/>
    </location>
</feature>
<reference evidence="5 6" key="1">
    <citation type="journal article" date="2015" name="Microbes Environ.">
        <title>Distribution and evolution of nitrogen fixation genes in the phylum bacteroidetes.</title>
        <authorList>
            <person name="Inoue J."/>
            <person name="Oshima K."/>
            <person name="Suda W."/>
            <person name="Sakamoto M."/>
            <person name="Iino T."/>
            <person name="Noda S."/>
            <person name="Hongoh Y."/>
            <person name="Hattori M."/>
            <person name="Ohkuma M."/>
        </authorList>
    </citation>
    <scope>NUCLEOTIDE SEQUENCE [LARGE SCALE GENOMIC DNA]</scope>
    <source>
        <strain evidence="5">JCM 15548</strain>
    </source>
</reference>
<keyword evidence="3" id="KW-0812">Transmembrane</keyword>
<dbReference type="Gene3D" id="3.40.190.10">
    <property type="entry name" value="Periplasmic binding protein-like II"/>
    <property type="match status" value="2"/>
</dbReference>
<dbReference type="PANTHER" id="PTHR35936">
    <property type="entry name" value="MEMBRANE-BOUND LYTIC MUREIN TRANSGLYCOSYLASE F"/>
    <property type="match status" value="1"/>
</dbReference>
<sequence>MLWALGNVGYATQKVVNVGIYDNPPKIFIDKSGQPSGIFVDLLNQIATIDNWKINYHFSTWEECLHQLENGSIDLLPDVAITSERKNHFEFNTIPVLESWSQIYVKNNKEIHQLGDLSGKRVALLNGSVQQSNFRQTMKGYGFPYTEVTAGSFTEALSLVSIEVADAAITNVFFGDLNASEFDLRKTSLIFNPVTLYFAIHPSGDTSLINTIDLYLTVWKNTPRSFYYSTLQKYTLSEPLPNSNPNKLFLVVIVLISMVAFIILLKSKQGQIQKLSRQIKDQQRLLHNQEDKFRGYFESSPIGMFVADTRGRYIDVNPAACSITGYQEQELKNLTIADLIPESGRKGAAHHFNQLVTEGRAEGTMPFRSKSGEIRHWSVNAVKIEEDKLIGFVEDITEKTKLEEERFQIPEKLERQVKEKTQELNLRISELEHFREVTIERELRMEELRSEIKRLKNKQDIH</sequence>
<dbReference type="InterPro" id="IPR000014">
    <property type="entry name" value="PAS"/>
</dbReference>
<dbReference type="InterPro" id="IPR001638">
    <property type="entry name" value="Solute-binding_3/MltF_N"/>
</dbReference>
<dbReference type="AlphaFoldDB" id="A0A0E9LVE0"/>
<comment type="caution">
    <text evidence="5">The sequence shown here is derived from an EMBL/GenBank/DDBJ whole genome shotgun (WGS) entry which is preliminary data.</text>
</comment>
<keyword evidence="3" id="KW-1133">Transmembrane helix</keyword>
<dbReference type="SMART" id="SM00062">
    <property type="entry name" value="PBPb"/>
    <property type="match status" value="1"/>
</dbReference>
<keyword evidence="3" id="KW-0472">Membrane</keyword>
<evidence type="ECO:0000256" key="2">
    <source>
        <dbReference type="SAM" id="Coils"/>
    </source>
</evidence>
<dbReference type="SMART" id="SM00091">
    <property type="entry name" value="PAS"/>
    <property type="match status" value="1"/>
</dbReference>
<accession>A0A0E9LVE0</accession>
<dbReference type="Pfam" id="PF00497">
    <property type="entry name" value="SBP_bac_3"/>
    <property type="match status" value="1"/>
</dbReference>
<evidence type="ECO:0000256" key="1">
    <source>
        <dbReference type="ARBA" id="ARBA00022729"/>
    </source>
</evidence>
<evidence type="ECO:0000313" key="5">
    <source>
        <dbReference type="EMBL" id="GAO28840.1"/>
    </source>
</evidence>
<dbReference type="Pfam" id="PF08448">
    <property type="entry name" value="PAS_4"/>
    <property type="match status" value="1"/>
</dbReference>
<organism evidence="5 6">
    <name type="scientific">Geofilum rubicundum JCM 15548</name>
    <dbReference type="NCBI Taxonomy" id="1236989"/>
    <lineage>
        <taxon>Bacteria</taxon>
        <taxon>Pseudomonadati</taxon>
        <taxon>Bacteroidota</taxon>
        <taxon>Bacteroidia</taxon>
        <taxon>Marinilabiliales</taxon>
        <taxon>Marinilabiliaceae</taxon>
        <taxon>Geofilum</taxon>
    </lineage>
</organism>
<dbReference type="EMBL" id="BAZW01000005">
    <property type="protein sequence ID" value="GAO28840.1"/>
    <property type="molecule type" value="Genomic_DNA"/>
</dbReference>
<dbReference type="STRING" id="1236989.JCM15548_1975"/>
<dbReference type="Proteomes" id="UP000032900">
    <property type="component" value="Unassembled WGS sequence"/>
</dbReference>
<feature type="transmembrane region" description="Helical" evidence="3">
    <location>
        <begin position="248"/>
        <end position="265"/>
    </location>
</feature>
<gene>
    <name evidence="5" type="ORF">JCM15548_1975</name>
</gene>
<dbReference type="SUPFAM" id="SSF53850">
    <property type="entry name" value="Periplasmic binding protein-like II"/>
    <property type="match status" value="1"/>
</dbReference>
<dbReference type="Gene3D" id="3.30.450.20">
    <property type="entry name" value="PAS domain"/>
    <property type="match status" value="1"/>
</dbReference>
<dbReference type="PROSITE" id="PS50112">
    <property type="entry name" value="PAS"/>
    <property type="match status" value="1"/>
</dbReference>
<dbReference type="CDD" id="cd00130">
    <property type="entry name" value="PAS"/>
    <property type="match status" value="1"/>
</dbReference>
<evidence type="ECO:0000256" key="3">
    <source>
        <dbReference type="SAM" id="Phobius"/>
    </source>
</evidence>
<keyword evidence="1" id="KW-0732">Signal</keyword>
<dbReference type="SUPFAM" id="SSF55785">
    <property type="entry name" value="PYP-like sensor domain (PAS domain)"/>
    <property type="match status" value="1"/>
</dbReference>
<evidence type="ECO:0000313" key="6">
    <source>
        <dbReference type="Proteomes" id="UP000032900"/>
    </source>
</evidence>